<sequence length="660" mass="75482">MRRGDNTRYHSAKKLTMHRLLQMDHDIAPRYEEDDDSQIPPPRYLLTRRFIRDRLNPNRIVRKAQDGDKLSLASLRNSLENRKERQIQMSSGGSSSSQAVIMNQIRIVRGVSIGKDFLLRAIGQYVDDVKPILLKADRMDIIFFVDNDETASAIQAISRRLRDPVTSSPVTIISKKAPVGFSAVGYAEFNLLKNVLSKRYNPENHSLDLSDFGLDDEFRSKSLYFSLCQNNIMMAVIELIDTCYGSITSLSVKGNRLRFLDHFSCLIYRIKNIRTLDLSSNQIDKASELMKLKGWPVETLFFENNPLCSEYGSAEAYLSAIHGVFPKVTSLDGIPVQRPIDLPDLDEETSIPLPKPSFYGSAECKELIEKFITQYMAIYDSADTNDRKSLIDAYDENATFSLSVENLPDANNSRPSFEYSTYNIYRKMSHNIIHLSKWEHYREKVIHKGAMEIIVQLKKLPPTTHLFDTFVVDVSLIKGNIMCFTLQGFFRDVSSNGKDSIDISSVRYFCRDFVIVNKDEGKIAILSDILFISGVFAERIQRYKTMLTNMMKAFDMVLESSLFSFWKLFQIAVTDFSVKEEQNAEQPTTSNVAISERTPAELAAAGDERLQQLMIESFSRESQMKPDWSRKCLMDQNWNYELAGKAFLAVRDKIPPEAFQ</sequence>
<dbReference type="Pfam" id="PF22602">
    <property type="entry name" value="NXF_NTF2"/>
    <property type="match status" value="1"/>
</dbReference>
<dbReference type="InterPro" id="IPR018222">
    <property type="entry name" value="Nuclear_transport_factor_2_euk"/>
</dbReference>
<dbReference type="InterPro" id="IPR032710">
    <property type="entry name" value="NTF2-like_dom_sf"/>
</dbReference>
<dbReference type="Gene3D" id="3.80.10.10">
    <property type="entry name" value="Ribonuclease Inhibitor"/>
    <property type="match status" value="1"/>
</dbReference>
<gene>
    <name evidence="10" type="ORF">DME_LOCUS7170</name>
</gene>
<proteinExistence type="inferred from homology"/>
<dbReference type="PANTHER" id="PTHR10662">
    <property type="entry name" value="NUCLEAR RNA EXPORT FACTOR"/>
    <property type="match status" value="1"/>
</dbReference>
<dbReference type="InterPro" id="IPR002075">
    <property type="entry name" value="NTF2_dom"/>
</dbReference>
<keyword evidence="5" id="KW-0677">Repeat</keyword>
<dbReference type="SUPFAM" id="SSF46934">
    <property type="entry name" value="UBA-like"/>
    <property type="match status" value="1"/>
</dbReference>
<evidence type="ECO:0000256" key="4">
    <source>
        <dbReference type="ARBA" id="ARBA00022614"/>
    </source>
</evidence>
<dbReference type="FunFam" id="1.10.8.10:FF:000018">
    <property type="entry name" value="Nuclear RNA export factor 1"/>
    <property type="match status" value="1"/>
</dbReference>
<dbReference type="PANTHER" id="PTHR10662:SF22">
    <property type="entry name" value="NUCLEAR RNA EXPORT FACTOR 1"/>
    <property type="match status" value="1"/>
</dbReference>
<evidence type="ECO:0000256" key="3">
    <source>
        <dbReference type="ARBA" id="ARBA00022448"/>
    </source>
</evidence>
<dbReference type="SUPFAM" id="SSF54427">
    <property type="entry name" value="NTF2-like"/>
    <property type="match status" value="1"/>
</dbReference>
<dbReference type="Gene3D" id="1.10.8.10">
    <property type="entry name" value="DNA helicase RuvA subunit, C-terminal domain"/>
    <property type="match status" value="1"/>
</dbReference>
<evidence type="ECO:0000256" key="5">
    <source>
        <dbReference type="ARBA" id="ARBA00022737"/>
    </source>
</evidence>
<evidence type="ECO:0000259" key="8">
    <source>
        <dbReference type="PROSITE" id="PS50177"/>
    </source>
</evidence>
<dbReference type="PROSITE" id="PS51281">
    <property type="entry name" value="TAP_C"/>
    <property type="match status" value="1"/>
</dbReference>
<dbReference type="Pfam" id="PF24048">
    <property type="entry name" value="LRR_NXF1-5"/>
    <property type="match status" value="1"/>
</dbReference>
<keyword evidence="4" id="KW-0433">Leucine-rich repeat</keyword>
<dbReference type="Pfam" id="PF03943">
    <property type="entry name" value="TAP_C"/>
    <property type="match status" value="1"/>
</dbReference>
<dbReference type="Gene3D" id="3.10.450.50">
    <property type="match status" value="1"/>
</dbReference>
<dbReference type="InterPro" id="IPR009060">
    <property type="entry name" value="UBA-like_sf"/>
</dbReference>
<reference evidence="10 12" key="2">
    <citation type="submission" date="2018-11" db="EMBL/GenBank/DDBJ databases">
        <authorList>
            <consortium name="Pathogen Informatics"/>
        </authorList>
    </citation>
    <scope>NUCLEOTIDE SEQUENCE [LARGE SCALE GENOMIC DNA]</scope>
</reference>
<dbReference type="GO" id="GO:0003723">
    <property type="term" value="F:RNA binding"/>
    <property type="evidence" value="ECO:0007669"/>
    <property type="project" value="InterPro"/>
</dbReference>
<evidence type="ECO:0000256" key="7">
    <source>
        <dbReference type="ARBA" id="ARBA00023242"/>
    </source>
</evidence>
<dbReference type="FunFam" id="3.80.10.10:FF:000384">
    <property type="entry name" value="Nuclear RNA export factor 1"/>
    <property type="match status" value="1"/>
</dbReference>
<dbReference type="InterPro" id="IPR012677">
    <property type="entry name" value="Nucleotide-bd_a/b_plait_sf"/>
</dbReference>
<dbReference type="GO" id="GO:0005654">
    <property type="term" value="C:nucleoplasm"/>
    <property type="evidence" value="ECO:0007669"/>
    <property type="project" value="UniProtKB-SubCell"/>
</dbReference>
<dbReference type="InterPro" id="IPR032675">
    <property type="entry name" value="LRR_dom_sf"/>
</dbReference>
<keyword evidence="7" id="KW-0539">Nucleus</keyword>
<accession>A0A0N4U7P1</accession>
<dbReference type="PROSITE" id="PS51450">
    <property type="entry name" value="LRR"/>
    <property type="match status" value="1"/>
</dbReference>
<protein>
    <submittedName>
        <fullName evidence="13">Nuclear RNA export factor 1</fullName>
    </submittedName>
</protein>
<organism evidence="11 13">
    <name type="scientific">Dracunculus medinensis</name>
    <name type="common">Guinea worm</name>
    <dbReference type="NCBI Taxonomy" id="318479"/>
    <lineage>
        <taxon>Eukaryota</taxon>
        <taxon>Metazoa</taxon>
        <taxon>Ecdysozoa</taxon>
        <taxon>Nematoda</taxon>
        <taxon>Chromadorea</taxon>
        <taxon>Rhabditida</taxon>
        <taxon>Spirurina</taxon>
        <taxon>Dracunculoidea</taxon>
        <taxon>Dracunculidae</taxon>
        <taxon>Dracunculus</taxon>
    </lineage>
</organism>
<dbReference type="GO" id="GO:0016973">
    <property type="term" value="P:poly(A)+ mRNA export from nucleus"/>
    <property type="evidence" value="ECO:0007669"/>
    <property type="project" value="TreeGrafter"/>
</dbReference>
<dbReference type="GO" id="GO:0005737">
    <property type="term" value="C:cytoplasm"/>
    <property type="evidence" value="ECO:0007669"/>
    <property type="project" value="InterPro"/>
</dbReference>
<comment type="subcellular location">
    <subcellularLocation>
        <location evidence="1">Nucleus</location>
        <location evidence="1">Nucleoplasm</location>
    </subcellularLocation>
</comment>
<dbReference type="OrthoDB" id="25872at2759"/>
<dbReference type="InterPro" id="IPR035979">
    <property type="entry name" value="RBD_domain_sf"/>
</dbReference>
<evidence type="ECO:0000313" key="13">
    <source>
        <dbReference type="WBParaSite" id="DME_0000301101-mRNA-1"/>
    </source>
</evidence>
<evidence type="ECO:0000256" key="6">
    <source>
        <dbReference type="ARBA" id="ARBA00022816"/>
    </source>
</evidence>
<feature type="domain" description="TAP-C" evidence="9">
    <location>
        <begin position="609"/>
        <end position="660"/>
    </location>
</feature>
<name>A0A0N4U7P1_DRAME</name>
<keyword evidence="12" id="KW-1185">Reference proteome</keyword>
<dbReference type="EMBL" id="UYYG01001159">
    <property type="protein sequence ID" value="VDN57197.1"/>
    <property type="molecule type" value="Genomic_DNA"/>
</dbReference>
<dbReference type="SUPFAM" id="SSF54928">
    <property type="entry name" value="RNA-binding domain, RBD"/>
    <property type="match status" value="1"/>
</dbReference>
<dbReference type="InterPro" id="IPR030217">
    <property type="entry name" value="NXF_fam"/>
</dbReference>
<evidence type="ECO:0000313" key="11">
    <source>
        <dbReference type="Proteomes" id="UP000038040"/>
    </source>
</evidence>
<keyword evidence="3" id="KW-0813">Transport</keyword>
<evidence type="ECO:0000259" key="9">
    <source>
        <dbReference type="PROSITE" id="PS51281"/>
    </source>
</evidence>
<dbReference type="CDD" id="cd14342">
    <property type="entry name" value="UBA_TAP-C"/>
    <property type="match status" value="1"/>
</dbReference>
<dbReference type="Gene3D" id="3.30.70.330">
    <property type="match status" value="1"/>
</dbReference>
<dbReference type="PROSITE" id="PS50177">
    <property type="entry name" value="NTF2_DOMAIN"/>
    <property type="match status" value="1"/>
</dbReference>
<dbReference type="InterPro" id="IPR005637">
    <property type="entry name" value="TAP_C_dom"/>
</dbReference>
<evidence type="ECO:0000256" key="1">
    <source>
        <dbReference type="ARBA" id="ARBA00004642"/>
    </source>
</evidence>
<dbReference type="WBParaSite" id="DME_0000301101-mRNA-1">
    <property type="protein sequence ID" value="DME_0000301101-mRNA-1"/>
    <property type="gene ID" value="DME_0000301101"/>
</dbReference>
<dbReference type="Pfam" id="PF09162">
    <property type="entry name" value="Tap-RNA_bind"/>
    <property type="match status" value="1"/>
</dbReference>
<keyword evidence="6" id="KW-0509">mRNA transport</keyword>
<dbReference type="STRING" id="318479.A0A0N4U7P1"/>
<dbReference type="InterPro" id="IPR015245">
    <property type="entry name" value="Tap_RNA-bd"/>
</dbReference>
<dbReference type="SUPFAM" id="SSF52058">
    <property type="entry name" value="L domain-like"/>
    <property type="match status" value="1"/>
</dbReference>
<evidence type="ECO:0000313" key="10">
    <source>
        <dbReference type="EMBL" id="VDN57197.1"/>
    </source>
</evidence>
<dbReference type="Proteomes" id="UP000038040">
    <property type="component" value="Unplaced"/>
</dbReference>
<dbReference type="InterPro" id="IPR057125">
    <property type="entry name" value="NXF1/2/3/5-like_LRR"/>
</dbReference>
<comment type="similarity">
    <text evidence="2">Belongs to the NXF family.</text>
</comment>
<dbReference type="AlphaFoldDB" id="A0A0N4U7P1"/>
<evidence type="ECO:0000313" key="12">
    <source>
        <dbReference type="Proteomes" id="UP000274756"/>
    </source>
</evidence>
<dbReference type="InterPro" id="IPR001611">
    <property type="entry name" value="Leu-rich_rpt"/>
</dbReference>
<evidence type="ECO:0000256" key="2">
    <source>
        <dbReference type="ARBA" id="ARBA00009285"/>
    </source>
</evidence>
<reference evidence="13" key="1">
    <citation type="submission" date="2017-02" db="UniProtKB">
        <authorList>
            <consortium name="WormBaseParasite"/>
        </authorList>
    </citation>
    <scope>IDENTIFICATION</scope>
</reference>
<dbReference type="Proteomes" id="UP000274756">
    <property type="component" value="Unassembled WGS sequence"/>
</dbReference>
<feature type="domain" description="NTF2" evidence="8">
    <location>
        <begin position="367"/>
        <end position="532"/>
    </location>
</feature>
<dbReference type="SMART" id="SM00804">
    <property type="entry name" value="TAP_C"/>
    <property type="match status" value="1"/>
</dbReference>